<keyword evidence="5 6" id="KW-0472">Membrane</keyword>
<feature type="transmembrane region" description="Helical" evidence="6">
    <location>
        <begin position="132"/>
        <end position="150"/>
    </location>
</feature>
<comment type="similarity">
    <text evidence="2">Belongs to the EamA transporter family.</text>
</comment>
<evidence type="ECO:0000313" key="8">
    <source>
        <dbReference type="EMBL" id="PKK88178.1"/>
    </source>
</evidence>
<comment type="caution">
    <text evidence="8">The sequence shown here is derived from an EMBL/GenBank/DDBJ whole genome shotgun (WGS) entry which is preliminary data.</text>
</comment>
<dbReference type="InterPro" id="IPR037185">
    <property type="entry name" value="EmrE-like"/>
</dbReference>
<dbReference type="InterPro" id="IPR050638">
    <property type="entry name" value="AA-Vitamin_Transporters"/>
</dbReference>
<gene>
    <name evidence="8" type="ORF">CVV64_19940</name>
</gene>
<feature type="transmembrane region" description="Helical" evidence="6">
    <location>
        <begin position="215"/>
        <end position="242"/>
    </location>
</feature>
<feature type="transmembrane region" description="Helical" evidence="6">
    <location>
        <begin position="43"/>
        <end position="63"/>
    </location>
</feature>
<evidence type="ECO:0000256" key="3">
    <source>
        <dbReference type="ARBA" id="ARBA00022692"/>
    </source>
</evidence>
<name>A0A2N1PIJ6_9BACT</name>
<dbReference type="InterPro" id="IPR000620">
    <property type="entry name" value="EamA_dom"/>
</dbReference>
<accession>A0A2N1PIJ6</accession>
<reference evidence="8 9" key="1">
    <citation type="journal article" date="2017" name="ISME J.">
        <title>Potential for microbial H2 and metal transformations associated with novel bacteria and archaea in deep terrestrial subsurface sediments.</title>
        <authorList>
            <person name="Hernsdorf A.W."/>
            <person name="Amano Y."/>
            <person name="Miyakawa K."/>
            <person name="Ise K."/>
            <person name="Suzuki Y."/>
            <person name="Anantharaman K."/>
            <person name="Probst A."/>
            <person name="Burstein D."/>
            <person name="Thomas B.C."/>
            <person name="Banfield J.F."/>
        </authorList>
    </citation>
    <scope>NUCLEOTIDE SEQUENCE [LARGE SCALE GENOMIC DNA]</scope>
    <source>
        <strain evidence="8">HGW-Wallbacteria-1</strain>
    </source>
</reference>
<evidence type="ECO:0000256" key="2">
    <source>
        <dbReference type="ARBA" id="ARBA00007362"/>
    </source>
</evidence>
<feature type="transmembrane region" description="Helical" evidence="6">
    <location>
        <begin position="75"/>
        <end position="94"/>
    </location>
</feature>
<organism evidence="8 9">
    <name type="scientific">Candidatus Wallbacteria bacterium HGW-Wallbacteria-1</name>
    <dbReference type="NCBI Taxonomy" id="2013854"/>
    <lineage>
        <taxon>Bacteria</taxon>
        <taxon>Candidatus Walliibacteriota</taxon>
    </lineage>
</organism>
<keyword evidence="3 6" id="KW-0812">Transmembrane</keyword>
<keyword evidence="4 6" id="KW-1133">Transmembrane helix</keyword>
<dbReference type="Pfam" id="PF00892">
    <property type="entry name" value="EamA"/>
    <property type="match status" value="2"/>
</dbReference>
<dbReference type="GO" id="GO:0016020">
    <property type="term" value="C:membrane"/>
    <property type="evidence" value="ECO:0007669"/>
    <property type="project" value="UniProtKB-SubCell"/>
</dbReference>
<evidence type="ECO:0000256" key="4">
    <source>
        <dbReference type="ARBA" id="ARBA00022989"/>
    </source>
</evidence>
<evidence type="ECO:0000256" key="5">
    <source>
        <dbReference type="ARBA" id="ARBA00023136"/>
    </source>
</evidence>
<dbReference type="AlphaFoldDB" id="A0A2N1PIJ6"/>
<sequence>MSSSETGGNSSPAQGIVCAIAGVAMFSLLEVASRPLSKSIHPLPLLSMRFIIGGLILLPWALKEARAAGALKIEALWRIALLSFLGINISMGLLQWSLLYAPAAVAATFISSTPAFVPIFSWLILGQKPEKGRLATIFLGLTGVLIIGIGEATIPSGAMAGLLLALGASICFALYTVLGSALTRKYGRVSVLGFGALMGGLVFSPFLIVNPPASGFAALIAVHWHRLLILGVLVSGVGYILYFRGMEILGPNRGASFFFLKPALATVLGIFLLGEKPSVIQVMGICLVSAAVLLTGFSRKVNSEKELDFGQNPVNALSSN</sequence>
<evidence type="ECO:0000259" key="7">
    <source>
        <dbReference type="Pfam" id="PF00892"/>
    </source>
</evidence>
<comment type="subcellular location">
    <subcellularLocation>
        <location evidence="1">Membrane</location>
        <topology evidence="1">Multi-pass membrane protein</topology>
    </subcellularLocation>
</comment>
<proteinExistence type="inferred from homology"/>
<feature type="transmembrane region" description="Helical" evidence="6">
    <location>
        <begin position="254"/>
        <end position="273"/>
    </location>
</feature>
<protein>
    <recommendedName>
        <fullName evidence="7">EamA domain-containing protein</fullName>
    </recommendedName>
</protein>
<feature type="transmembrane region" description="Helical" evidence="6">
    <location>
        <begin position="12"/>
        <end position="31"/>
    </location>
</feature>
<dbReference type="EMBL" id="PGXC01000060">
    <property type="protein sequence ID" value="PKK88178.1"/>
    <property type="molecule type" value="Genomic_DNA"/>
</dbReference>
<dbReference type="Proteomes" id="UP000233256">
    <property type="component" value="Unassembled WGS sequence"/>
</dbReference>
<feature type="domain" description="EamA" evidence="7">
    <location>
        <begin position="15"/>
        <end position="147"/>
    </location>
</feature>
<feature type="transmembrane region" description="Helical" evidence="6">
    <location>
        <begin position="279"/>
        <end position="297"/>
    </location>
</feature>
<dbReference type="PANTHER" id="PTHR32322:SF2">
    <property type="entry name" value="EAMA DOMAIN-CONTAINING PROTEIN"/>
    <property type="match status" value="1"/>
</dbReference>
<dbReference type="PANTHER" id="PTHR32322">
    <property type="entry name" value="INNER MEMBRANE TRANSPORTER"/>
    <property type="match status" value="1"/>
</dbReference>
<dbReference type="SUPFAM" id="SSF103481">
    <property type="entry name" value="Multidrug resistance efflux transporter EmrE"/>
    <property type="match status" value="2"/>
</dbReference>
<feature type="transmembrane region" description="Helical" evidence="6">
    <location>
        <begin position="100"/>
        <end position="125"/>
    </location>
</feature>
<feature type="transmembrane region" description="Helical" evidence="6">
    <location>
        <begin position="156"/>
        <end position="177"/>
    </location>
</feature>
<evidence type="ECO:0000256" key="6">
    <source>
        <dbReference type="SAM" id="Phobius"/>
    </source>
</evidence>
<evidence type="ECO:0000256" key="1">
    <source>
        <dbReference type="ARBA" id="ARBA00004141"/>
    </source>
</evidence>
<evidence type="ECO:0000313" key="9">
    <source>
        <dbReference type="Proteomes" id="UP000233256"/>
    </source>
</evidence>
<feature type="domain" description="EamA" evidence="7">
    <location>
        <begin position="160"/>
        <end position="295"/>
    </location>
</feature>
<feature type="transmembrane region" description="Helical" evidence="6">
    <location>
        <begin position="189"/>
        <end position="209"/>
    </location>
</feature>